<dbReference type="HOGENOM" id="CLU_054974_3_3_10"/>
<dbReference type="CDD" id="cd01741">
    <property type="entry name" value="GATase1_1"/>
    <property type="match status" value="1"/>
</dbReference>
<dbReference type="OrthoDB" id="9807137at2"/>
<evidence type="ECO:0000313" key="3">
    <source>
        <dbReference type="Proteomes" id="UP000003586"/>
    </source>
</evidence>
<reference evidence="2 3" key="1">
    <citation type="submission" date="2013-12" db="EMBL/GenBank/DDBJ databases">
        <authorList>
            <consortium name="DOE Joint Genome Institute"/>
            <person name="Eisen J."/>
            <person name="Huntemann M."/>
            <person name="Han J."/>
            <person name="Chen A."/>
            <person name="Kyrpides N."/>
            <person name="Mavromatis K."/>
            <person name="Markowitz V."/>
            <person name="Palaniappan K."/>
            <person name="Ivanova N."/>
            <person name="Schaumberg A."/>
            <person name="Pati A."/>
            <person name="Liolios K."/>
            <person name="Nordberg H.P."/>
            <person name="Cantor M.N."/>
            <person name="Hua S.X."/>
            <person name="Woyke T."/>
        </authorList>
    </citation>
    <scope>NUCLEOTIDE SEQUENCE [LARGE SCALE GENOMIC DNA]</scope>
    <source>
        <strain evidence="3">DSM 19437</strain>
    </source>
</reference>
<dbReference type="eggNOG" id="COG0518">
    <property type="taxonomic scope" value="Bacteria"/>
</dbReference>
<dbReference type="InterPro" id="IPR044992">
    <property type="entry name" value="ChyE-like"/>
</dbReference>
<dbReference type="RefSeq" id="WP_008581738.1">
    <property type="nucleotide sequence ID" value="NZ_CP007035.1"/>
</dbReference>
<evidence type="ECO:0000313" key="2">
    <source>
        <dbReference type="EMBL" id="AHF14531.1"/>
    </source>
</evidence>
<dbReference type="PANTHER" id="PTHR42695:SF5">
    <property type="entry name" value="GLUTAMINE AMIDOTRANSFERASE YLR126C-RELATED"/>
    <property type="match status" value="1"/>
</dbReference>
<dbReference type="GO" id="GO:0016740">
    <property type="term" value="F:transferase activity"/>
    <property type="evidence" value="ECO:0007669"/>
    <property type="project" value="UniProtKB-KW"/>
</dbReference>
<dbReference type="AlphaFoldDB" id="H1NM29"/>
<dbReference type="SUPFAM" id="SSF52317">
    <property type="entry name" value="Class I glutamine amidotransferase-like"/>
    <property type="match status" value="1"/>
</dbReference>
<dbReference type="STRING" id="929713.NIASO_03690"/>
<dbReference type="Proteomes" id="UP000003586">
    <property type="component" value="Chromosome"/>
</dbReference>
<dbReference type="InterPro" id="IPR029062">
    <property type="entry name" value="Class_I_gatase-like"/>
</dbReference>
<organism evidence="2 3">
    <name type="scientific">Niabella soli DSM 19437</name>
    <dbReference type="NCBI Taxonomy" id="929713"/>
    <lineage>
        <taxon>Bacteria</taxon>
        <taxon>Pseudomonadati</taxon>
        <taxon>Bacteroidota</taxon>
        <taxon>Chitinophagia</taxon>
        <taxon>Chitinophagales</taxon>
        <taxon>Chitinophagaceae</taxon>
        <taxon>Niabella</taxon>
    </lineage>
</organism>
<dbReference type="Gene3D" id="3.40.50.880">
    <property type="match status" value="1"/>
</dbReference>
<keyword evidence="2" id="KW-0808">Transferase</keyword>
<feature type="domain" description="Glutamine amidotransferase" evidence="1">
    <location>
        <begin position="43"/>
        <end position="192"/>
    </location>
</feature>
<keyword evidence="2" id="KW-0315">Glutamine amidotransferase</keyword>
<dbReference type="KEGG" id="nso:NIASO_03690"/>
<dbReference type="FunFam" id="3.40.50.880:FF:000033">
    <property type="entry name" value="Glutamine amidotransferase class-I"/>
    <property type="match status" value="1"/>
</dbReference>
<gene>
    <name evidence="2" type="ORF">NIASO_03690</name>
</gene>
<name>H1NM29_9BACT</name>
<protein>
    <submittedName>
        <fullName evidence="2">Glutamine amidotransferase</fullName>
    </submittedName>
</protein>
<evidence type="ECO:0000259" key="1">
    <source>
        <dbReference type="Pfam" id="PF00117"/>
    </source>
</evidence>
<dbReference type="InterPro" id="IPR017926">
    <property type="entry name" value="GATASE"/>
</dbReference>
<keyword evidence="3" id="KW-1185">Reference proteome</keyword>
<dbReference type="PROSITE" id="PS51273">
    <property type="entry name" value="GATASE_TYPE_1"/>
    <property type="match status" value="1"/>
</dbReference>
<accession>H1NM29</accession>
<dbReference type="GO" id="GO:0005829">
    <property type="term" value="C:cytosol"/>
    <property type="evidence" value="ECO:0007669"/>
    <property type="project" value="TreeGrafter"/>
</dbReference>
<dbReference type="PANTHER" id="PTHR42695">
    <property type="entry name" value="GLUTAMINE AMIDOTRANSFERASE YLR126C-RELATED"/>
    <property type="match status" value="1"/>
</dbReference>
<dbReference type="EMBL" id="CP007035">
    <property type="protein sequence ID" value="AHF14531.1"/>
    <property type="molecule type" value="Genomic_DNA"/>
</dbReference>
<dbReference type="Pfam" id="PF00117">
    <property type="entry name" value="GATase"/>
    <property type="match status" value="1"/>
</dbReference>
<proteinExistence type="predicted"/>
<sequence length="231" mass="26327">MRIHYLQHVSFEGLGYMEAWLQEWHYKLSATRFYEPGYKFPAVADVDALIIMGGPMGVYDEEQYPWLQEEKVFIKACVLSGKKVLGICLGAQLVAACLNAKVDRAVHKEIGWFPVQPATECQQFSWFYELFKNNPVVFHWHGDRFGIPGNSKNLLMSEANTNQAFCYGKNVIGLQFHLEVTELSMKQMLANGAADLEPARYVQSEQAISEGMVHMSHCNQIMAEVLQRWLG</sequence>